<dbReference type="KEGG" id="nso:NIASO_16230"/>
<dbReference type="Proteomes" id="UP000003586">
    <property type="component" value="Chromosome"/>
</dbReference>
<keyword evidence="2" id="KW-1185">Reference proteome</keyword>
<protein>
    <submittedName>
        <fullName evidence="1">Uncharacterized protein</fullName>
    </submittedName>
</protein>
<proteinExistence type="predicted"/>
<evidence type="ECO:0000313" key="2">
    <source>
        <dbReference type="Proteomes" id="UP000003586"/>
    </source>
</evidence>
<dbReference type="HOGENOM" id="CLU_3409752_0_0_10"/>
<reference evidence="1 2" key="1">
    <citation type="submission" date="2013-12" db="EMBL/GenBank/DDBJ databases">
        <authorList>
            <consortium name="DOE Joint Genome Institute"/>
            <person name="Eisen J."/>
            <person name="Huntemann M."/>
            <person name="Han J."/>
            <person name="Chen A."/>
            <person name="Kyrpides N."/>
            <person name="Mavromatis K."/>
            <person name="Markowitz V."/>
            <person name="Palaniappan K."/>
            <person name="Ivanova N."/>
            <person name="Schaumberg A."/>
            <person name="Pati A."/>
            <person name="Liolios K."/>
            <person name="Nordberg H.P."/>
            <person name="Cantor M.N."/>
            <person name="Hua S.X."/>
            <person name="Woyke T."/>
        </authorList>
    </citation>
    <scope>NUCLEOTIDE SEQUENCE [LARGE SCALE GENOMIC DNA]</scope>
    <source>
        <strain evidence="2">DSM 19437</strain>
    </source>
</reference>
<organism evidence="1 2">
    <name type="scientific">Niabella soli DSM 19437</name>
    <dbReference type="NCBI Taxonomy" id="929713"/>
    <lineage>
        <taxon>Bacteria</taxon>
        <taxon>Pseudomonadati</taxon>
        <taxon>Bacteroidota</taxon>
        <taxon>Chitinophagia</taxon>
        <taxon>Chitinophagales</taxon>
        <taxon>Chitinophagaceae</taxon>
        <taxon>Niabella</taxon>
    </lineage>
</organism>
<gene>
    <name evidence="1" type="ORF">NIASO_16230</name>
</gene>
<accession>W0F7W1</accession>
<name>W0F7W1_9BACT</name>
<sequence length="29" mass="3233">MGLGFINLWLIFAIETEPPSKLIPLTFNG</sequence>
<dbReference type="STRING" id="929713.NIASO_16230"/>
<dbReference type="EMBL" id="CP007035">
    <property type="protein sequence ID" value="AHF17898.1"/>
    <property type="molecule type" value="Genomic_DNA"/>
</dbReference>
<evidence type="ECO:0000313" key="1">
    <source>
        <dbReference type="EMBL" id="AHF17898.1"/>
    </source>
</evidence>
<dbReference type="AlphaFoldDB" id="W0F7W1"/>